<dbReference type="NCBIfam" id="NF005559">
    <property type="entry name" value="PRK07231.1"/>
    <property type="match status" value="1"/>
</dbReference>
<dbReference type="PANTHER" id="PTHR42760">
    <property type="entry name" value="SHORT-CHAIN DEHYDROGENASES/REDUCTASES FAMILY MEMBER"/>
    <property type="match status" value="1"/>
</dbReference>
<dbReference type="InterPro" id="IPR020904">
    <property type="entry name" value="Sc_DH/Rdtase_CS"/>
</dbReference>
<dbReference type="AlphaFoldDB" id="A0A916IZ65"/>
<comment type="caution">
    <text evidence="2">The sequence shown here is derived from an EMBL/GenBank/DDBJ whole genome shotgun (WGS) entry which is preliminary data.</text>
</comment>
<dbReference type="PRINTS" id="PR00081">
    <property type="entry name" value="GDHRDH"/>
</dbReference>
<dbReference type="GO" id="GO:0030497">
    <property type="term" value="P:fatty acid elongation"/>
    <property type="evidence" value="ECO:0007669"/>
    <property type="project" value="TreeGrafter"/>
</dbReference>
<dbReference type="Proteomes" id="UP000672934">
    <property type="component" value="Unassembled WGS sequence"/>
</dbReference>
<keyword evidence="2" id="KW-0560">Oxidoreductase</keyword>
<gene>
    <name evidence="2" type="primary">gno_3</name>
    <name evidence="2" type="ORF">LMG31506_05463</name>
</gene>
<dbReference type="Pfam" id="PF13561">
    <property type="entry name" value="adh_short_C2"/>
    <property type="match status" value="1"/>
</dbReference>
<dbReference type="CDD" id="cd05233">
    <property type="entry name" value="SDR_c"/>
    <property type="match status" value="1"/>
</dbReference>
<evidence type="ECO:0000313" key="2">
    <source>
        <dbReference type="EMBL" id="CAG2155648.1"/>
    </source>
</evidence>
<comment type="similarity">
    <text evidence="1">Belongs to the short-chain dehydrogenases/reductases (SDR) family.</text>
</comment>
<organism evidence="2 3">
    <name type="scientific">Cupriavidus yeoncheonensis</name>
    <dbReference type="NCBI Taxonomy" id="1462994"/>
    <lineage>
        <taxon>Bacteria</taxon>
        <taxon>Pseudomonadati</taxon>
        <taxon>Pseudomonadota</taxon>
        <taxon>Betaproteobacteria</taxon>
        <taxon>Burkholderiales</taxon>
        <taxon>Burkholderiaceae</taxon>
        <taxon>Cupriavidus</taxon>
    </lineage>
</organism>
<dbReference type="InterPro" id="IPR002347">
    <property type="entry name" value="SDR_fam"/>
</dbReference>
<dbReference type="GO" id="GO:0016616">
    <property type="term" value="F:oxidoreductase activity, acting on the CH-OH group of donors, NAD or NADP as acceptor"/>
    <property type="evidence" value="ECO:0007669"/>
    <property type="project" value="TreeGrafter"/>
</dbReference>
<keyword evidence="3" id="KW-1185">Reference proteome</keyword>
<dbReference type="InterPro" id="IPR036291">
    <property type="entry name" value="NAD(P)-bd_dom_sf"/>
</dbReference>
<accession>A0A916IZ65</accession>
<dbReference type="PROSITE" id="PS00061">
    <property type="entry name" value="ADH_SHORT"/>
    <property type="match status" value="1"/>
</dbReference>
<reference evidence="2" key="1">
    <citation type="submission" date="2021-03" db="EMBL/GenBank/DDBJ databases">
        <authorList>
            <person name="Peeters C."/>
        </authorList>
    </citation>
    <scope>NUCLEOTIDE SEQUENCE</scope>
    <source>
        <strain evidence="2">LMG 31506</strain>
    </source>
</reference>
<dbReference type="RefSeq" id="WP_211950311.1">
    <property type="nucleotide sequence ID" value="NZ_CAJPUY010000026.1"/>
</dbReference>
<sequence>MKETLLGLSGKRALVTGASSGLGAHFARRLAAHGAEVVLAARRIDALQSVAKQVEQYGRAHCVALDVNDAASRAALVENAGPVDILVNNAGLVREGPALTHAEADWDMVMDTNLKGMFFLAQALAPGMRARGGGSIINVASILGLRQAGGVVSYAVSKAGVVQLTKTLALEWARHGIRVNAIAPGYIDTELNRDFWQTDAGKALIQRIPQRRLGQLEDLDGPLLLLASDASRYMTGAVLAVDGGHLVNTL</sequence>
<protein>
    <submittedName>
        <fullName evidence="2">Gluconate 5-dehydrogenase</fullName>
        <ecNumber evidence="2">1.1.1.-</ecNumber>
    </submittedName>
</protein>
<name>A0A916IZ65_9BURK</name>
<dbReference type="EMBL" id="CAJPUY010000026">
    <property type="protein sequence ID" value="CAG2155648.1"/>
    <property type="molecule type" value="Genomic_DNA"/>
</dbReference>
<dbReference type="PRINTS" id="PR00080">
    <property type="entry name" value="SDRFAMILY"/>
</dbReference>
<dbReference type="FunFam" id="3.40.50.720:FF:000084">
    <property type="entry name" value="Short-chain dehydrogenase reductase"/>
    <property type="match status" value="1"/>
</dbReference>
<dbReference type="Gene3D" id="3.40.50.720">
    <property type="entry name" value="NAD(P)-binding Rossmann-like Domain"/>
    <property type="match status" value="1"/>
</dbReference>
<evidence type="ECO:0000313" key="3">
    <source>
        <dbReference type="Proteomes" id="UP000672934"/>
    </source>
</evidence>
<dbReference type="PANTHER" id="PTHR42760:SF135">
    <property type="entry name" value="BLL7886 PROTEIN"/>
    <property type="match status" value="1"/>
</dbReference>
<dbReference type="EC" id="1.1.1.-" evidence="2"/>
<evidence type="ECO:0000256" key="1">
    <source>
        <dbReference type="ARBA" id="ARBA00006484"/>
    </source>
</evidence>
<proteinExistence type="inferred from homology"/>
<dbReference type="SUPFAM" id="SSF51735">
    <property type="entry name" value="NAD(P)-binding Rossmann-fold domains"/>
    <property type="match status" value="1"/>
</dbReference>